<proteinExistence type="predicted"/>
<organism evidence="2 3">
    <name type="scientific">Rathayibacter iranicus NCPPB 2253 = VKM Ac-1602</name>
    <dbReference type="NCBI Taxonomy" id="1328868"/>
    <lineage>
        <taxon>Bacteria</taxon>
        <taxon>Bacillati</taxon>
        <taxon>Actinomycetota</taxon>
        <taxon>Actinomycetes</taxon>
        <taxon>Micrococcales</taxon>
        <taxon>Microbacteriaceae</taxon>
        <taxon>Rathayibacter</taxon>
    </lineage>
</organism>
<dbReference type="RefSeq" id="WP_133248960.1">
    <property type="nucleotide sequence ID" value="NZ_QGDV01000037.1"/>
</dbReference>
<feature type="region of interest" description="Disordered" evidence="1">
    <location>
        <begin position="48"/>
        <end position="72"/>
    </location>
</feature>
<evidence type="ECO:0000313" key="2">
    <source>
        <dbReference type="EMBL" id="PWJ58143.1"/>
    </source>
</evidence>
<reference evidence="2 3" key="1">
    <citation type="submission" date="2018-03" db="EMBL/GenBank/DDBJ databases">
        <title>Genomic Encyclopedia of Type Strains, Phase III (KMG-III): the genomes of soil and plant-associated and newly described type strains.</title>
        <authorList>
            <person name="Whitman W."/>
        </authorList>
    </citation>
    <scope>NUCLEOTIDE SEQUENCE [LARGE SCALE GENOMIC DNA]</scope>
    <source>
        <strain evidence="2 3">VKM Ac-1602</strain>
    </source>
</reference>
<keyword evidence="3" id="KW-1185">Reference proteome</keyword>
<name>A0ABX5LAY7_9MICO</name>
<dbReference type="EMBL" id="QGDV01000037">
    <property type="protein sequence ID" value="PWJ58143.1"/>
    <property type="molecule type" value="Genomic_DNA"/>
</dbReference>
<protein>
    <submittedName>
        <fullName evidence="2">Uncharacterized protein</fullName>
    </submittedName>
</protein>
<gene>
    <name evidence="2" type="ORF">B0H03_1377</name>
</gene>
<sequence length="160" mass="17174">SPGPHTTDNLLAASAGGLAAGGLGGAAGRRLDKTADKLLDEIPAVPRLPQDMNVSPKPPLVKDPLGRTVGKNANQNAEVWDIVDRLQHTRGVTDIRVDQQQINAHGERVGINRPDVQYTDADGVRRYIEWDTTASGRGPDHAARLRANDPDGVIELRIVD</sequence>
<dbReference type="Proteomes" id="UP000245674">
    <property type="component" value="Unassembled WGS sequence"/>
</dbReference>
<comment type="caution">
    <text evidence="2">The sequence shown here is derived from an EMBL/GenBank/DDBJ whole genome shotgun (WGS) entry which is preliminary data.</text>
</comment>
<evidence type="ECO:0000256" key="1">
    <source>
        <dbReference type="SAM" id="MobiDB-lite"/>
    </source>
</evidence>
<feature type="non-terminal residue" evidence="2">
    <location>
        <position position="1"/>
    </location>
</feature>
<evidence type="ECO:0000313" key="3">
    <source>
        <dbReference type="Proteomes" id="UP000245674"/>
    </source>
</evidence>
<accession>A0ABX5LAY7</accession>